<evidence type="ECO:0000313" key="2">
    <source>
        <dbReference type="Proteomes" id="UP001296943"/>
    </source>
</evidence>
<proteinExistence type="predicted"/>
<keyword evidence="2" id="KW-1185">Reference proteome</keyword>
<sequence>MSPFVISDYEYDIYRFLQENHLLNYHKLSTHIYPVASW</sequence>
<accession>A0ABS2N5H7</accession>
<comment type="caution">
    <text evidence="1">The sequence shown here is derived from an EMBL/GenBank/DDBJ whole genome shotgun (WGS) entry which is preliminary data.</text>
</comment>
<dbReference type="Proteomes" id="UP001296943">
    <property type="component" value="Unassembled WGS sequence"/>
</dbReference>
<evidence type="ECO:0000313" key="1">
    <source>
        <dbReference type="EMBL" id="MBM7573374.1"/>
    </source>
</evidence>
<protein>
    <submittedName>
        <fullName evidence="1">Uncharacterized protein</fullName>
    </submittedName>
</protein>
<gene>
    <name evidence="1" type="ORF">JOC48_003936</name>
</gene>
<organism evidence="1 2">
    <name type="scientific">Aquibacillus albus</name>
    <dbReference type="NCBI Taxonomy" id="1168171"/>
    <lineage>
        <taxon>Bacteria</taxon>
        <taxon>Bacillati</taxon>
        <taxon>Bacillota</taxon>
        <taxon>Bacilli</taxon>
        <taxon>Bacillales</taxon>
        <taxon>Bacillaceae</taxon>
        <taxon>Aquibacillus</taxon>
    </lineage>
</organism>
<name>A0ABS2N5H7_9BACI</name>
<dbReference type="EMBL" id="JAFBDR010000031">
    <property type="protein sequence ID" value="MBM7573374.1"/>
    <property type="molecule type" value="Genomic_DNA"/>
</dbReference>
<reference evidence="1 2" key="1">
    <citation type="submission" date="2021-01" db="EMBL/GenBank/DDBJ databases">
        <title>Genomic Encyclopedia of Type Strains, Phase IV (KMG-IV): sequencing the most valuable type-strain genomes for metagenomic binning, comparative biology and taxonomic classification.</title>
        <authorList>
            <person name="Goeker M."/>
        </authorList>
    </citation>
    <scope>NUCLEOTIDE SEQUENCE [LARGE SCALE GENOMIC DNA]</scope>
    <source>
        <strain evidence="1 2">DSM 23711</strain>
    </source>
</reference>